<organism evidence="6 7">
    <name type="scientific">Venturia inaequalis</name>
    <name type="common">Apple scab fungus</name>
    <dbReference type="NCBI Taxonomy" id="5025"/>
    <lineage>
        <taxon>Eukaryota</taxon>
        <taxon>Fungi</taxon>
        <taxon>Dikarya</taxon>
        <taxon>Ascomycota</taxon>
        <taxon>Pezizomycotina</taxon>
        <taxon>Dothideomycetes</taxon>
        <taxon>Pleosporomycetidae</taxon>
        <taxon>Venturiales</taxon>
        <taxon>Venturiaceae</taxon>
        <taxon>Venturia</taxon>
    </lineage>
</organism>
<evidence type="ECO:0000313" key="6">
    <source>
        <dbReference type="EMBL" id="KAE9968329.1"/>
    </source>
</evidence>
<evidence type="ECO:0000256" key="2">
    <source>
        <dbReference type="ARBA" id="ARBA00022801"/>
    </source>
</evidence>
<dbReference type="EMBL" id="WNWS01000412">
    <property type="protein sequence ID" value="KAE9968329.1"/>
    <property type="molecule type" value="Genomic_DNA"/>
</dbReference>
<reference evidence="6 7" key="1">
    <citation type="submission" date="2018-12" db="EMBL/GenBank/DDBJ databases">
        <title>Venturia inaequalis Genome Resource.</title>
        <authorList>
            <person name="Lichtner F.J."/>
        </authorList>
    </citation>
    <scope>NUCLEOTIDE SEQUENCE [LARGE SCALE GENOMIC DNA]</scope>
    <source>
        <strain evidence="6 7">120213</strain>
    </source>
</reference>
<accession>A0A8H3UGK6</accession>
<feature type="domain" description="SAC" evidence="5">
    <location>
        <begin position="240"/>
        <end position="598"/>
    </location>
</feature>
<proteinExistence type="predicted"/>
<dbReference type="GO" id="GO:0043813">
    <property type="term" value="F:phosphatidylinositol-3,5-bisphosphate 5-phosphatase activity"/>
    <property type="evidence" value="ECO:0007669"/>
    <property type="project" value="InterPro"/>
</dbReference>
<keyword evidence="2" id="KW-0378">Hydrolase</keyword>
<sequence>MTKQPKRVGEEDDSLSQHTVNKMETLPDEHLAHADHGRWREPPINDFASNADSISVDIDDEDEEPREAKEFARSNSPAAMQRNKGAAYAKVGEEGVNKMSRWTLYETSARYFMVGQDMMEKHFRIMTIDRTAGPNHLNVREDDIVYDRREMNQLINTIEEGNRNAGGMKLKCSSWGLLGFIRFTDAYYMLLITKRSQVAMIGGHYIYQIEATELIPLTAGSTSRFARDRNPEEARYLGILASLDLTKSFYFSYSYNITRTLQHNIMREREALNRGERQSAPDFNDMFVWNHHLLEPARQSVKNVYDWCIPIIHGYIEQASMDVFSRRVYMAIIARRSRFFAGARYLKRGINDCGYVANDVETEQIVSNKLTTSLHSPGPSMYTSPCYTSHVQHRGSIPVYWTQDNTGVTPKPDIDVNLIDPFYTVAGIHFNDLFERYGSPLYVLNLVKQRERTPRERKLTEEYERALEFLNQSLPESKKIQYHAFDMSRAAKSRDVDVIDKLEEIAEVAIQKSGFFHNGVPGDDQVSIQNGVTRTNCIDCLDRTNAAQFVIGKRALGRQLHALGIIEGQTVAYDTDCVNTFTHMWHAHGDTIAIQYGGSHLVNTMSTYRKINEWRSNSRDLVESFKRYYHNSFLDSQRQEAYNLFLGNYIYTQGQPMLWDLPTDYYLHHVDPRKWNGDQKHDYIKWYNPDFLLPRTLPPYLGISEEKLRKGVEHFDDYWLEYYRPLALSSFAKIFSWKMSSRPRYLSDGSQHSTAWDPSPFVIRMPTQPAEPTSPDKKPRKGVTILEPDSDSHRFLPSSHPHGSDSPAKQAHGILRESSGTFDSQQSALDASFASQQFIPANKDVMHQWTLKQFYENSLNPSVTAAEEEEYEQYISHPLNIPLVISAEEPTSTNITESNLEFFEYVRSGTGLPRVSSSQHLSRDGKINFDEFARELGDETLLNGIGEEDFADYAEFLAVGDNPLDVTEEDLGKKRYKAYRQWLRGKSLFKQSKVDPEAGR</sequence>
<comment type="subcellular location">
    <subcellularLocation>
        <location evidence="1">Endomembrane system</location>
    </subcellularLocation>
</comment>
<dbReference type="PROSITE" id="PS50275">
    <property type="entry name" value="SAC"/>
    <property type="match status" value="1"/>
</dbReference>
<dbReference type="InterPro" id="IPR043573">
    <property type="entry name" value="Fig4-like"/>
</dbReference>
<evidence type="ECO:0000313" key="7">
    <source>
        <dbReference type="Proteomes" id="UP000447873"/>
    </source>
</evidence>
<dbReference type="PANTHER" id="PTHR45738">
    <property type="entry name" value="POLYPHOSPHOINOSITIDE PHOSPHATASE"/>
    <property type="match status" value="1"/>
</dbReference>
<dbReference type="GO" id="GO:0046856">
    <property type="term" value="P:phosphatidylinositol dephosphorylation"/>
    <property type="evidence" value="ECO:0007669"/>
    <property type="project" value="InterPro"/>
</dbReference>
<feature type="region of interest" description="Disordered" evidence="4">
    <location>
        <begin position="1"/>
        <end position="51"/>
    </location>
</feature>
<dbReference type="InterPro" id="IPR002013">
    <property type="entry name" value="SAC_dom"/>
</dbReference>
<name>A0A8H3UGK6_VENIN</name>
<dbReference type="GO" id="GO:0012505">
    <property type="term" value="C:endomembrane system"/>
    <property type="evidence" value="ECO:0007669"/>
    <property type="project" value="UniProtKB-SubCell"/>
</dbReference>
<gene>
    <name evidence="6" type="ORF">EG328_007645</name>
</gene>
<feature type="region of interest" description="Disordered" evidence="4">
    <location>
        <begin position="757"/>
        <end position="810"/>
    </location>
</feature>
<dbReference type="AlphaFoldDB" id="A0A8H3UGK6"/>
<comment type="caution">
    <text evidence="6">The sequence shown here is derived from an EMBL/GenBank/DDBJ whole genome shotgun (WGS) entry which is preliminary data.</text>
</comment>
<dbReference type="Pfam" id="PF02383">
    <property type="entry name" value="Syja_N"/>
    <property type="match status" value="1"/>
</dbReference>
<evidence type="ECO:0000256" key="4">
    <source>
        <dbReference type="SAM" id="MobiDB-lite"/>
    </source>
</evidence>
<evidence type="ECO:0000259" key="5">
    <source>
        <dbReference type="PROSITE" id="PS50275"/>
    </source>
</evidence>
<keyword evidence="3" id="KW-0472">Membrane</keyword>
<dbReference type="PANTHER" id="PTHR45738:SF5">
    <property type="entry name" value="POLYPHOSPHOINOSITIDE PHOSPHATASE"/>
    <property type="match status" value="1"/>
</dbReference>
<evidence type="ECO:0000256" key="3">
    <source>
        <dbReference type="ARBA" id="ARBA00023136"/>
    </source>
</evidence>
<feature type="compositionally biased region" description="Basic and acidic residues" evidence="4">
    <location>
        <begin position="25"/>
        <end position="43"/>
    </location>
</feature>
<evidence type="ECO:0000256" key="1">
    <source>
        <dbReference type="ARBA" id="ARBA00004308"/>
    </source>
</evidence>
<dbReference type="Proteomes" id="UP000447873">
    <property type="component" value="Unassembled WGS sequence"/>
</dbReference>
<protein>
    <recommendedName>
        <fullName evidence="5">SAC domain-containing protein</fullName>
    </recommendedName>
</protein>